<evidence type="ECO:0000256" key="2">
    <source>
        <dbReference type="ARBA" id="ARBA00022803"/>
    </source>
</evidence>
<sequence>MSVRRGGRSSGRSGGRAEVDELSNDIVDFRSISVAALVRIWDELREGELSEGVRVCTLASATDELEAGATVRLVSKRRGQAKVRVPYKKRFFTVPEGLLRDKPRELWTITDVCEFHVTEETNINQAFYFELLEPGEVGEPFQGAFVSQARKCRFGDLVDGLVEHFRDRRGVHDLTKAFVWLDIFCANQPKLNQPDVDLSVEVRQQRNDLLTHGLHAAIERFDERLVFFNSWDRPEVIGRLWCVWELYGAIQSGKTIEIFFPPGEDDRLARLLDSSKGPDEVTKAVAAVDLANAECHSDKDRDMIVGYVATLPGGFGDINRAVLNQVRSWLRKSAVELARTRGVNLIKYNVGRLLRDMGEYDAALAQFQEVEALFTEQLGEEDPAVLATRHEIARVLQSKGEYDAALAQFEDVLLVLRKQQLAENHPDVLTTRSMIADVLHFKGEYDAALAQFEELLALRKQQLGENHPDVLNTRFAIAQVLQSKGEYDAALAQFEEGEYDTALAQFEDILLVQRKQQLAENHPDVLTTRSMIAAVLHFKGEYDAALAQFEEVLAVEAQQLGENHPRVLTTRNAIAQLLQSKGEYDAALAQFEEVLALRKQQLGENHPDVLNTRFAIAQVLQSKGEYDAALAQFEEVLALFK</sequence>
<proteinExistence type="predicted"/>
<reference evidence="3 4" key="1">
    <citation type="submission" date="2024-02" db="EMBL/GenBank/DDBJ databases">
        <authorList>
            <person name="Chen Y."/>
            <person name="Shah S."/>
            <person name="Dougan E. K."/>
            <person name="Thang M."/>
            <person name="Chan C."/>
        </authorList>
    </citation>
    <scope>NUCLEOTIDE SEQUENCE [LARGE SCALE GENOMIC DNA]</scope>
</reference>
<evidence type="ECO:0000313" key="3">
    <source>
        <dbReference type="EMBL" id="CAK9049129.1"/>
    </source>
</evidence>
<dbReference type="Gene3D" id="1.25.40.10">
    <property type="entry name" value="Tetratricopeptide repeat domain"/>
    <property type="match status" value="2"/>
</dbReference>
<dbReference type="Pfam" id="PF13424">
    <property type="entry name" value="TPR_12"/>
    <property type="match status" value="3"/>
</dbReference>
<protein>
    <submittedName>
        <fullName evidence="3">Kinesin light chain 4 (KLC 4) (Kinesin-like protein 8)</fullName>
    </submittedName>
</protein>
<evidence type="ECO:0000313" key="4">
    <source>
        <dbReference type="Proteomes" id="UP001642464"/>
    </source>
</evidence>
<dbReference type="Pfam" id="PF13374">
    <property type="entry name" value="TPR_10"/>
    <property type="match status" value="1"/>
</dbReference>
<dbReference type="PANTHER" id="PTHR45641:SF19">
    <property type="entry name" value="NEPHROCYSTIN-3"/>
    <property type="match status" value="1"/>
</dbReference>
<keyword evidence="4" id="KW-1185">Reference proteome</keyword>
<dbReference type="SUPFAM" id="SSF48452">
    <property type="entry name" value="TPR-like"/>
    <property type="match status" value="2"/>
</dbReference>
<keyword evidence="2" id="KW-0802">TPR repeat</keyword>
<dbReference type="InterPro" id="IPR011990">
    <property type="entry name" value="TPR-like_helical_dom_sf"/>
</dbReference>
<evidence type="ECO:0000256" key="1">
    <source>
        <dbReference type="ARBA" id="ARBA00022737"/>
    </source>
</evidence>
<keyword evidence="1" id="KW-0677">Repeat</keyword>
<dbReference type="SMART" id="SM00028">
    <property type="entry name" value="TPR"/>
    <property type="match status" value="7"/>
</dbReference>
<dbReference type="Proteomes" id="UP001642464">
    <property type="component" value="Unassembled WGS sequence"/>
</dbReference>
<dbReference type="InterPro" id="IPR019734">
    <property type="entry name" value="TPR_rpt"/>
</dbReference>
<feature type="non-terminal residue" evidence="3">
    <location>
        <position position="641"/>
    </location>
</feature>
<accession>A0ABP0MEJ0</accession>
<name>A0ABP0MEJ0_9DINO</name>
<gene>
    <name evidence="3" type="ORF">SCF082_LOCUS27262</name>
</gene>
<organism evidence="3 4">
    <name type="scientific">Durusdinium trenchii</name>
    <dbReference type="NCBI Taxonomy" id="1381693"/>
    <lineage>
        <taxon>Eukaryota</taxon>
        <taxon>Sar</taxon>
        <taxon>Alveolata</taxon>
        <taxon>Dinophyceae</taxon>
        <taxon>Suessiales</taxon>
        <taxon>Symbiodiniaceae</taxon>
        <taxon>Durusdinium</taxon>
    </lineage>
</organism>
<dbReference type="PANTHER" id="PTHR45641">
    <property type="entry name" value="TETRATRICOPEPTIDE REPEAT PROTEIN (AFU_ORTHOLOGUE AFUA_6G03870)"/>
    <property type="match status" value="1"/>
</dbReference>
<comment type="caution">
    <text evidence="3">The sequence shown here is derived from an EMBL/GenBank/DDBJ whole genome shotgun (WGS) entry which is preliminary data.</text>
</comment>
<dbReference type="EMBL" id="CAXAMM010021007">
    <property type="protein sequence ID" value="CAK9049129.1"/>
    <property type="molecule type" value="Genomic_DNA"/>
</dbReference>